<dbReference type="EMBL" id="CP036422">
    <property type="protein sequence ID" value="QFU77337.1"/>
    <property type="molecule type" value="Genomic_DNA"/>
</dbReference>
<dbReference type="Pfam" id="PF13377">
    <property type="entry name" value="Peripla_BP_3"/>
    <property type="match status" value="1"/>
</dbReference>
<keyword evidence="2" id="KW-0238">DNA-binding</keyword>
<keyword evidence="1" id="KW-0805">Transcription regulation</keyword>
<dbReference type="SUPFAM" id="SSF47413">
    <property type="entry name" value="lambda repressor-like DNA-binding domains"/>
    <property type="match status" value="1"/>
</dbReference>
<dbReference type="Gene3D" id="3.40.50.2300">
    <property type="match status" value="2"/>
</dbReference>
<sequence>MAKVGIKDVAARAGVSTATVSHALRNPDRVAEATRKKVLEAVEAVGYTPNKLGQSLRTSRSGNIVVIIPDLSDTYNAGIITALEKVAHRHGYSVLLGDSQGSERRERDLAGLTDSHQADGIILLSHRLPFDISEGGRKIEDLPPLVNGSEPVGVDGIPFVGIDDSQAGRDATQHLIDYGHRRIAVITGDMNSPSSRLRLQGYRDAMADAGLEVDERCIVHSEYSLAGGEGSAESLLMLRDRPTAIFCGSDEIAIGCMYKMREMGFTVPDDISVIGVDDIRFGKYFEPPLTTVAQPASELGETCAKLLMHLLKDKELPQNEYVLPHKLVVRGSTRRL</sequence>
<evidence type="ECO:0000313" key="5">
    <source>
        <dbReference type="EMBL" id="QFU77337.1"/>
    </source>
</evidence>
<dbReference type="SUPFAM" id="SSF53822">
    <property type="entry name" value="Periplasmic binding protein-like I"/>
    <property type="match status" value="1"/>
</dbReference>
<dbReference type="SMART" id="SM00354">
    <property type="entry name" value="HTH_LACI"/>
    <property type="match status" value="1"/>
</dbReference>
<dbReference type="InterPro" id="IPR000843">
    <property type="entry name" value="HTH_LacI"/>
</dbReference>
<keyword evidence="3" id="KW-0804">Transcription</keyword>
<dbReference type="InterPro" id="IPR046335">
    <property type="entry name" value="LacI/GalR-like_sensor"/>
</dbReference>
<accession>A0A5P9NNG5</accession>
<evidence type="ECO:0000313" key="6">
    <source>
        <dbReference type="Proteomes" id="UP000326287"/>
    </source>
</evidence>
<evidence type="ECO:0000256" key="3">
    <source>
        <dbReference type="ARBA" id="ARBA00023163"/>
    </source>
</evidence>
<dbReference type="OrthoDB" id="5718990at2"/>
<gene>
    <name evidence="5" type="ORF">EY643_17640</name>
</gene>
<dbReference type="GO" id="GO:0003700">
    <property type="term" value="F:DNA-binding transcription factor activity"/>
    <property type="evidence" value="ECO:0007669"/>
    <property type="project" value="TreeGrafter"/>
</dbReference>
<name>A0A5P9NNG5_9GAMM</name>
<dbReference type="PANTHER" id="PTHR30146">
    <property type="entry name" value="LACI-RELATED TRANSCRIPTIONAL REPRESSOR"/>
    <property type="match status" value="1"/>
</dbReference>
<dbReference type="AlphaFoldDB" id="A0A5P9NNG5"/>
<reference evidence="5 6" key="1">
    <citation type="submission" date="2019-02" db="EMBL/GenBank/DDBJ databases">
        <authorList>
            <person name="Li S.-H."/>
        </authorList>
    </citation>
    <scope>NUCLEOTIDE SEQUENCE [LARGE SCALE GENOMIC DNA]</scope>
    <source>
        <strain evidence="5 6">IMCC14385</strain>
    </source>
</reference>
<proteinExistence type="predicted"/>
<evidence type="ECO:0000256" key="1">
    <source>
        <dbReference type="ARBA" id="ARBA00023015"/>
    </source>
</evidence>
<dbReference type="CDD" id="cd01392">
    <property type="entry name" value="HTH_LacI"/>
    <property type="match status" value="1"/>
</dbReference>
<evidence type="ECO:0000256" key="2">
    <source>
        <dbReference type="ARBA" id="ARBA00023125"/>
    </source>
</evidence>
<dbReference type="InterPro" id="IPR028082">
    <property type="entry name" value="Peripla_BP_I"/>
</dbReference>
<dbReference type="CDD" id="cd06284">
    <property type="entry name" value="PBP1_LacI-like"/>
    <property type="match status" value="1"/>
</dbReference>
<keyword evidence="6" id="KW-1185">Reference proteome</keyword>
<protein>
    <submittedName>
        <fullName evidence="5">LacI family transcriptional regulator</fullName>
    </submittedName>
</protein>
<dbReference type="PROSITE" id="PS00356">
    <property type="entry name" value="HTH_LACI_1"/>
    <property type="match status" value="1"/>
</dbReference>
<dbReference type="KEGG" id="halc:EY643_17640"/>
<dbReference type="GO" id="GO:0000976">
    <property type="term" value="F:transcription cis-regulatory region binding"/>
    <property type="evidence" value="ECO:0007669"/>
    <property type="project" value="TreeGrafter"/>
</dbReference>
<dbReference type="Pfam" id="PF00356">
    <property type="entry name" value="LacI"/>
    <property type="match status" value="1"/>
</dbReference>
<dbReference type="PANTHER" id="PTHR30146:SF109">
    <property type="entry name" value="HTH-TYPE TRANSCRIPTIONAL REGULATOR GALS"/>
    <property type="match status" value="1"/>
</dbReference>
<dbReference type="Gene3D" id="1.10.260.40">
    <property type="entry name" value="lambda repressor-like DNA-binding domains"/>
    <property type="match status" value="1"/>
</dbReference>
<dbReference type="RefSeq" id="WP_153240482.1">
    <property type="nucleotide sequence ID" value="NZ_CP036422.1"/>
</dbReference>
<evidence type="ECO:0000259" key="4">
    <source>
        <dbReference type="PROSITE" id="PS50932"/>
    </source>
</evidence>
<organism evidence="5 6">
    <name type="scientific">Halioglobus maricola</name>
    <dbReference type="NCBI Taxonomy" id="2601894"/>
    <lineage>
        <taxon>Bacteria</taxon>
        <taxon>Pseudomonadati</taxon>
        <taxon>Pseudomonadota</taxon>
        <taxon>Gammaproteobacteria</taxon>
        <taxon>Cellvibrionales</taxon>
        <taxon>Halieaceae</taxon>
        <taxon>Halioglobus</taxon>
    </lineage>
</organism>
<dbReference type="Proteomes" id="UP000326287">
    <property type="component" value="Chromosome"/>
</dbReference>
<feature type="domain" description="HTH lacI-type" evidence="4">
    <location>
        <begin position="4"/>
        <end position="58"/>
    </location>
</feature>
<dbReference type="PROSITE" id="PS50932">
    <property type="entry name" value="HTH_LACI_2"/>
    <property type="match status" value="1"/>
</dbReference>
<dbReference type="InterPro" id="IPR010982">
    <property type="entry name" value="Lambda_DNA-bd_dom_sf"/>
</dbReference>